<evidence type="ECO:0000256" key="1">
    <source>
        <dbReference type="ARBA" id="ARBA00023002"/>
    </source>
</evidence>
<dbReference type="EMBL" id="BSNI01000002">
    <property type="protein sequence ID" value="GLQ18054.1"/>
    <property type="molecule type" value="Genomic_DNA"/>
</dbReference>
<evidence type="ECO:0000313" key="4">
    <source>
        <dbReference type="Proteomes" id="UP001161405"/>
    </source>
</evidence>
<evidence type="ECO:0000313" key="3">
    <source>
        <dbReference type="EMBL" id="GLQ18054.1"/>
    </source>
</evidence>
<evidence type="ECO:0000259" key="2">
    <source>
        <dbReference type="Pfam" id="PF01266"/>
    </source>
</evidence>
<feature type="domain" description="FAD dependent oxidoreductase" evidence="2">
    <location>
        <begin position="8"/>
        <end position="359"/>
    </location>
</feature>
<proteinExistence type="predicted"/>
<dbReference type="RefSeq" id="WP_284364648.1">
    <property type="nucleotide sequence ID" value="NZ_BSNI01000002.1"/>
</dbReference>
<reference evidence="3" key="2">
    <citation type="submission" date="2023-01" db="EMBL/GenBank/DDBJ databases">
        <title>Draft genome sequence of Maritalea porphyrae strain NBRC 107169.</title>
        <authorList>
            <person name="Sun Q."/>
            <person name="Mori K."/>
        </authorList>
    </citation>
    <scope>NUCLEOTIDE SEQUENCE</scope>
    <source>
        <strain evidence="3">NBRC 107169</strain>
    </source>
</reference>
<sequence>MNFEKNVDTVIIGGGNVGAAIAHHLADLGKTDVCVLERGTISNLQGSTGHAPGLVVRNNYSTVMSEWADYSTKLYTSLPDGGSHMELVGSIEASRHEKNTPVFEAKLAAAKSRGFKAKLLASNEVGEMLPYVDAGKLALSLLVEGDGVVDAKSTVQSLLKNAESKGIAVHENTEVLSITTHNSRVTAVETTGGRIACNTVVLAVGIWGAVFLEKMGVKLPLVPVQHPYLYTKAAPVLGEPTSAAVRPMFRDMDNLFYLREHGNQFGYGWYNHAPLGAEMQDNRAAELPYVEQVFDSKLPFDLLPVLRTLPVIDQLNGVFSMTPDGGPLLGEIDEVVGLFLAEAVWVTHAGGVGRSAAQMLTGNTLTQDVSKFDANRFSSYDAQRIYADALSLYNNIYHWPLTV</sequence>
<keyword evidence="4" id="KW-1185">Reference proteome</keyword>
<dbReference type="PANTHER" id="PTHR13847:SF193">
    <property type="entry name" value="PYRUVATE DEHYDROGENASE PHOSPHATASE REGULATORY SUBUNIT, MITOCHONDRIAL"/>
    <property type="match status" value="1"/>
</dbReference>
<keyword evidence="1" id="KW-0560">Oxidoreductase</keyword>
<gene>
    <name evidence="3" type="ORF">GCM10007879_23030</name>
</gene>
<dbReference type="Proteomes" id="UP001161405">
    <property type="component" value="Unassembled WGS sequence"/>
</dbReference>
<organism evidence="3 4">
    <name type="scientific">Maritalea porphyrae</name>
    <dbReference type="NCBI Taxonomy" id="880732"/>
    <lineage>
        <taxon>Bacteria</taxon>
        <taxon>Pseudomonadati</taxon>
        <taxon>Pseudomonadota</taxon>
        <taxon>Alphaproteobacteria</taxon>
        <taxon>Hyphomicrobiales</taxon>
        <taxon>Devosiaceae</taxon>
        <taxon>Maritalea</taxon>
    </lineage>
</organism>
<accession>A0ABQ5UT33</accession>
<dbReference type="Gene3D" id="3.30.9.10">
    <property type="entry name" value="D-Amino Acid Oxidase, subunit A, domain 2"/>
    <property type="match status" value="1"/>
</dbReference>
<dbReference type="SUPFAM" id="SSF51905">
    <property type="entry name" value="FAD/NAD(P)-binding domain"/>
    <property type="match status" value="1"/>
</dbReference>
<dbReference type="InterPro" id="IPR036188">
    <property type="entry name" value="FAD/NAD-bd_sf"/>
</dbReference>
<name>A0ABQ5UT33_9HYPH</name>
<dbReference type="PANTHER" id="PTHR13847">
    <property type="entry name" value="SARCOSINE DEHYDROGENASE-RELATED"/>
    <property type="match status" value="1"/>
</dbReference>
<dbReference type="SUPFAM" id="SSF54373">
    <property type="entry name" value="FAD-linked reductases, C-terminal domain"/>
    <property type="match status" value="1"/>
</dbReference>
<dbReference type="Gene3D" id="3.50.50.60">
    <property type="entry name" value="FAD/NAD(P)-binding domain"/>
    <property type="match status" value="1"/>
</dbReference>
<reference evidence="3" key="1">
    <citation type="journal article" date="2014" name="Int. J. Syst. Evol. Microbiol.">
        <title>Complete genome of a new Firmicutes species belonging to the dominant human colonic microbiota ('Ruminococcus bicirculans') reveals two chromosomes and a selective capacity to utilize plant glucans.</title>
        <authorList>
            <consortium name="NISC Comparative Sequencing Program"/>
            <person name="Wegmann U."/>
            <person name="Louis P."/>
            <person name="Goesmann A."/>
            <person name="Henrissat B."/>
            <person name="Duncan S.H."/>
            <person name="Flint H.J."/>
        </authorList>
    </citation>
    <scope>NUCLEOTIDE SEQUENCE</scope>
    <source>
        <strain evidence="3">NBRC 107169</strain>
    </source>
</reference>
<protein>
    <recommendedName>
        <fullName evidence="2">FAD dependent oxidoreductase domain-containing protein</fullName>
    </recommendedName>
</protein>
<comment type="caution">
    <text evidence="3">The sequence shown here is derived from an EMBL/GenBank/DDBJ whole genome shotgun (WGS) entry which is preliminary data.</text>
</comment>
<dbReference type="Pfam" id="PF01266">
    <property type="entry name" value="DAO"/>
    <property type="match status" value="1"/>
</dbReference>
<dbReference type="InterPro" id="IPR006076">
    <property type="entry name" value="FAD-dep_OxRdtase"/>
</dbReference>